<feature type="chain" id="PRO_5015496652" description="Secreted protein" evidence="1">
    <location>
        <begin position="20"/>
        <end position="98"/>
    </location>
</feature>
<dbReference type="EMBL" id="PKSM01000535">
    <property type="protein sequence ID" value="POV94036.1"/>
    <property type="molecule type" value="Genomic_DNA"/>
</dbReference>
<name>A0A2S4U9Y6_9BASI</name>
<reference evidence="3" key="2">
    <citation type="journal article" date="2018" name="BMC Genomics">
        <title>Genomic insights into host adaptation between the wheat stripe rust pathogen (Puccinia striiformis f. sp. tritici) and the barley stripe rust pathogen (Puccinia striiformis f. sp. hordei).</title>
        <authorList>
            <person name="Xia C."/>
            <person name="Wang M."/>
            <person name="Yin C."/>
            <person name="Cornejo O.E."/>
            <person name="Hulbert S.H."/>
            <person name="Chen X."/>
        </authorList>
    </citation>
    <scope>NUCLEOTIDE SEQUENCE [LARGE SCALE GENOMIC DNA]</scope>
    <source>
        <strain evidence="3">93TX-2</strain>
    </source>
</reference>
<reference evidence="3" key="3">
    <citation type="journal article" date="2018" name="Mol. Plant Microbe Interact.">
        <title>Genome sequence resources for the wheat stripe rust pathogen (Puccinia striiformis f. sp. tritici) and the barley stripe rust pathogen (Puccinia striiformis f. sp. hordei).</title>
        <authorList>
            <person name="Xia C."/>
            <person name="Wang M."/>
            <person name="Yin C."/>
            <person name="Cornejo O.E."/>
            <person name="Hulbert S.H."/>
            <person name="Chen X."/>
        </authorList>
    </citation>
    <scope>NUCLEOTIDE SEQUENCE [LARGE SCALE GENOMIC DNA]</scope>
    <source>
        <strain evidence="3">93TX-2</strain>
    </source>
</reference>
<keyword evidence="3" id="KW-1185">Reference proteome</keyword>
<evidence type="ECO:0008006" key="4">
    <source>
        <dbReference type="Google" id="ProtNLM"/>
    </source>
</evidence>
<feature type="signal peptide" evidence="1">
    <location>
        <begin position="1"/>
        <end position="19"/>
    </location>
</feature>
<accession>A0A2S4U9Y6</accession>
<dbReference type="Proteomes" id="UP000238274">
    <property type="component" value="Unassembled WGS sequence"/>
</dbReference>
<dbReference type="VEuPathDB" id="FungiDB:PSHT_16478"/>
<sequence>MLLVLTIIALIAFPSGLLASSIQVCTSYYIRPSHSIQVISVSTNTQQVIANSFDQNADHWGTPHHCPQTARPPMTRISMPQQQLWCWCFHEIVPGLIK</sequence>
<gene>
    <name evidence="2" type="ORF">PSHT_16478</name>
</gene>
<reference evidence="2 3" key="1">
    <citation type="submission" date="2017-12" db="EMBL/GenBank/DDBJ databases">
        <title>Gene loss provides genomic basis for host adaptation in cereal stripe rust fungi.</title>
        <authorList>
            <person name="Xia C."/>
        </authorList>
    </citation>
    <scope>NUCLEOTIDE SEQUENCE [LARGE SCALE GENOMIC DNA]</scope>
    <source>
        <strain evidence="2 3">93TX-2</strain>
    </source>
</reference>
<keyword evidence="1" id="KW-0732">Signal</keyword>
<organism evidence="2 3">
    <name type="scientific">Puccinia striiformis</name>
    <dbReference type="NCBI Taxonomy" id="27350"/>
    <lineage>
        <taxon>Eukaryota</taxon>
        <taxon>Fungi</taxon>
        <taxon>Dikarya</taxon>
        <taxon>Basidiomycota</taxon>
        <taxon>Pucciniomycotina</taxon>
        <taxon>Pucciniomycetes</taxon>
        <taxon>Pucciniales</taxon>
        <taxon>Pucciniaceae</taxon>
        <taxon>Puccinia</taxon>
    </lineage>
</organism>
<protein>
    <recommendedName>
        <fullName evidence="4">Secreted protein</fullName>
    </recommendedName>
</protein>
<evidence type="ECO:0000313" key="2">
    <source>
        <dbReference type="EMBL" id="POV94036.1"/>
    </source>
</evidence>
<evidence type="ECO:0000256" key="1">
    <source>
        <dbReference type="SAM" id="SignalP"/>
    </source>
</evidence>
<comment type="caution">
    <text evidence="2">The sequence shown here is derived from an EMBL/GenBank/DDBJ whole genome shotgun (WGS) entry which is preliminary data.</text>
</comment>
<proteinExistence type="predicted"/>
<dbReference type="AlphaFoldDB" id="A0A2S4U9Y6"/>
<evidence type="ECO:0000313" key="3">
    <source>
        <dbReference type="Proteomes" id="UP000238274"/>
    </source>
</evidence>